<evidence type="ECO:0000313" key="5">
    <source>
        <dbReference type="Proteomes" id="UP001595855"/>
    </source>
</evidence>
<evidence type="ECO:0000256" key="1">
    <source>
        <dbReference type="ARBA" id="ARBA00010990"/>
    </source>
</evidence>
<dbReference type="PANTHER" id="PTHR12215">
    <property type="entry name" value="PHOSPHOPANTETHEINE TRANSFERASE"/>
    <property type="match status" value="1"/>
</dbReference>
<dbReference type="SUPFAM" id="SSF56214">
    <property type="entry name" value="4'-phosphopantetheinyl transferase"/>
    <property type="match status" value="2"/>
</dbReference>
<dbReference type="InterPro" id="IPR037143">
    <property type="entry name" value="4-PPantetheinyl_Trfase_dom_sf"/>
</dbReference>
<organism evidence="4 5">
    <name type="scientific">Streptomyces lienomycini</name>
    <dbReference type="NCBI Taxonomy" id="284035"/>
    <lineage>
        <taxon>Bacteria</taxon>
        <taxon>Bacillati</taxon>
        <taxon>Actinomycetota</taxon>
        <taxon>Actinomycetes</taxon>
        <taxon>Kitasatosporales</taxon>
        <taxon>Streptomycetaceae</taxon>
        <taxon>Streptomyces</taxon>
    </lineage>
</organism>
<dbReference type="InterPro" id="IPR050559">
    <property type="entry name" value="P-Pant_transferase_sf"/>
</dbReference>
<dbReference type="EMBL" id="JBHSJO010000003">
    <property type="protein sequence ID" value="MFC5020397.1"/>
    <property type="molecule type" value="Genomic_DNA"/>
</dbReference>
<dbReference type="RefSeq" id="WP_328661904.1">
    <property type="nucleotide sequence ID" value="NZ_BAAATN010000022.1"/>
</dbReference>
<dbReference type="Gene3D" id="3.90.470.20">
    <property type="entry name" value="4'-phosphopantetheinyl transferase domain"/>
    <property type="match status" value="2"/>
</dbReference>
<proteinExistence type="inferred from homology"/>
<dbReference type="GO" id="GO:0016740">
    <property type="term" value="F:transferase activity"/>
    <property type="evidence" value="ECO:0007669"/>
    <property type="project" value="UniProtKB-KW"/>
</dbReference>
<evidence type="ECO:0000259" key="3">
    <source>
        <dbReference type="Pfam" id="PF01648"/>
    </source>
</evidence>
<sequence length="272" mass="29046">MSTERAVRAREAVRDPAVSWGAGRGVMAPVVVDGPAGPWGGVRDAMAAGGNVSVCTPVDVWSPQVEDTPRVRRLLGRDWPRYEGTEDPVLRSRFAASRIALKTTVAAVLGTDAEALDLSYTLGGKPWLRGLGQVDVSLAHAGDLIVVGVSGTGRIGVDLEWSRRRVPSGLLADHICTQAEKRELVRLPRAGRAAAVLRLWTLKEAYTKALGQGLRLGFTEFGFGPGDRLRTPDGAPADCGGWDFATFPVRDGWLLSVACEDVGPVAALEARW</sequence>
<protein>
    <submittedName>
        <fullName evidence="4">4'-phosphopantetheinyl transferase family protein</fullName>
    </submittedName>
</protein>
<reference evidence="5" key="1">
    <citation type="journal article" date="2019" name="Int. J. Syst. Evol. Microbiol.">
        <title>The Global Catalogue of Microorganisms (GCM) 10K type strain sequencing project: providing services to taxonomists for standard genome sequencing and annotation.</title>
        <authorList>
            <consortium name="The Broad Institute Genomics Platform"/>
            <consortium name="The Broad Institute Genome Sequencing Center for Infectious Disease"/>
            <person name="Wu L."/>
            <person name="Ma J."/>
        </authorList>
    </citation>
    <scope>NUCLEOTIDE SEQUENCE [LARGE SCALE GENOMIC DNA]</scope>
    <source>
        <strain evidence="5">CGMCC 4.1542</strain>
    </source>
</reference>
<evidence type="ECO:0000256" key="2">
    <source>
        <dbReference type="ARBA" id="ARBA00022679"/>
    </source>
</evidence>
<comment type="caution">
    <text evidence="4">The sequence shown here is derived from an EMBL/GenBank/DDBJ whole genome shotgun (WGS) entry which is preliminary data.</text>
</comment>
<keyword evidence="2 4" id="KW-0808">Transferase</keyword>
<accession>A0ABV9X6I7</accession>
<feature type="domain" description="4'-phosphopantetheinyl transferase" evidence="3">
    <location>
        <begin position="154"/>
        <end position="223"/>
    </location>
</feature>
<name>A0ABV9X6I7_9ACTN</name>
<dbReference type="Pfam" id="PF01648">
    <property type="entry name" value="ACPS"/>
    <property type="match status" value="1"/>
</dbReference>
<keyword evidence="5" id="KW-1185">Reference proteome</keyword>
<gene>
    <name evidence="4" type="ORF">ACFPRC_36900</name>
</gene>
<dbReference type="Proteomes" id="UP001595855">
    <property type="component" value="Unassembled WGS sequence"/>
</dbReference>
<comment type="similarity">
    <text evidence="1">Belongs to the P-Pant transferase superfamily. Gsp/Sfp/HetI/AcpT family.</text>
</comment>
<dbReference type="InterPro" id="IPR008278">
    <property type="entry name" value="4-PPantetheinyl_Trfase_dom"/>
</dbReference>
<evidence type="ECO:0000313" key="4">
    <source>
        <dbReference type="EMBL" id="MFC5020397.1"/>
    </source>
</evidence>
<dbReference type="PANTHER" id="PTHR12215:SF10">
    <property type="entry name" value="L-AMINOADIPATE-SEMIALDEHYDE DEHYDROGENASE-PHOSPHOPANTETHEINYL TRANSFERASE"/>
    <property type="match status" value="1"/>
</dbReference>